<dbReference type="GO" id="GO:0012505">
    <property type="term" value="C:endomembrane system"/>
    <property type="evidence" value="ECO:0007669"/>
    <property type="project" value="UniProtKB-SubCell"/>
</dbReference>
<comment type="subcellular location">
    <subcellularLocation>
        <location evidence="2">Endomembrane system</location>
        <topology evidence="2">Multi-pass membrane protein</topology>
    </subcellularLocation>
</comment>
<dbReference type="STRING" id="1131731.BAZO_14364"/>
<keyword evidence="12" id="KW-0594">Phospholipid biosynthesis</keyword>
<dbReference type="RefSeq" id="WP_003332278.1">
    <property type="nucleotide sequence ID" value="NZ_AJLR01000121.1"/>
</dbReference>
<reference evidence="17 18" key="1">
    <citation type="journal article" date="2012" name="Front. Microbiol.">
        <title>Redundancy and modularity in membrane-associated dissimilatory nitrate reduction in Bacillus.</title>
        <authorList>
            <person name="Heylen K."/>
            <person name="Keltjens J."/>
        </authorList>
    </citation>
    <scope>NUCLEOTIDE SEQUENCE [LARGE SCALE GENOMIC DNA]</scope>
    <source>
        <strain evidence="17 18">LMG 9581</strain>
    </source>
</reference>
<keyword evidence="6" id="KW-0444">Lipid biosynthesis</keyword>
<evidence type="ECO:0000256" key="9">
    <source>
        <dbReference type="ARBA" id="ARBA00022989"/>
    </source>
</evidence>
<evidence type="ECO:0000256" key="8">
    <source>
        <dbReference type="ARBA" id="ARBA00022692"/>
    </source>
</evidence>
<keyword evidence="11 16" id="KW-0472">Membrane</keyword>
<dbReference type="InterPro" id="IPR050324">
    <property type="entry name" value="CDP-alcohol_PTase-I"/>
</dbReference>
<sequence>MFLSQYIDHTIKKIKSQVANILTIMNLSFGVCALLAVLRGEYQLSLLLIFIAALSDRFDGLVARKLSIESEFGKQLDSMCDIVSFGVAPALLTYQLVLFEYGAPGILFAIIYIICGAIRLSKFNITENNGYFTGLPITVAGIILTFSTLLVSVLPSYLFMYVIIGLALMMIGTFKLKKI</sequence>
<dbReference type="GO" id="GO:0008654">
    <property type="term" value="P:phospholipid biosynthetic process"/>
    <property type="evidence" value="ECO:0007669"/>
    <property type="project" value="UniProtKB-KW"/>
</dbReference>
<evidence type="ECO:0000256" key="3">
    <source>
        <dbReference type="ARBA" id="ARBA00010441"/>
    </source>
</evidence>
<gene>
    <name evidence="17" type="ORF">BAZO_14364</name>
</gene>
<evidence type="ECO:0000256" key="1">
    <source>
        <dbReference type="ARBA" id="ARBA00000287"/>
    </source>
</evidence>
<evidence type="ECO:0000256" key="4">
    <source>
        <dbReference type="ARBA" id="ARBA00013174"/>
    </source>
</evidence>
<comment type="catalytic activity">
    <reaction evidence="1">
        <text>a CDP-1,2-diacyl-sn-glycerol + L-serine = a 1,2-diacyl-sn-glycero-3-phospho-L-serine + CMP + H(+)</text>
        <dbReference type="Rhea" id="RHEA:16913"/>
        <dbReference type="ChEBI" id="CHEBI:15378"/>
        <dbReference type="ChEBI" id="CHEBI:33384"/>
        <dbReference type="ChEBI" id="CHEBI:57262"/>
        <dbReference type="ChEBI" id="CHEBI:58332"/>
        <dbReference type="ChEBI" id="CHEBI:60377"/>
        <dbReference type="EC" id="2.7.8.8"/>
    </reaction>
</comment>
<dbReference type="GO" id="GO:0003882">
    <property type="term" value="F:CDP-diacylglycerol-serine O-phosphatidyltransferase activity"/>
    <property type="evidence" value="ECO:0007669"/>
    <property type="project" value="UniProtKB-EC"/>
</dbReference>
<evidence type="ECO:0000256" key="15">
    <source>
        <dbReference type="RuleBase" id="RU003750"/>
    </source>
</evidence>
<dbReference type="InterPro" id="IPR004533">
    <property type="entry name" value="CDP-diaglyc--ser_O-PTrfase"/>
</dbReference>
<evidence type="ECO:0000256" key="7">
    <source>
        <dbReference type="ARBA" id="ARBA00022679"/>
    </source>
</evidence>
<evidence type="ECO:0000256" key="11">
    <source>
        <dbReference type="ARBA" id="ARBA00023136"/>
    </source>
</evidence>
<keyword evidence="13" id="KW-1208">Phospholipid metabolism</keyword>
<organism evidence="17 18">
    <name type="scientific">Schinkia azotoformans LMG 9581</name>
    <dbReference type="NCBI Taxonomy" id="1131731"/>
    <lineage>
        <taxon>Bacteria</taxon>
        <taxon>Bacillati</taxon>
        <taxon>Bacillota</taxon>
        <taxon>Bacilli</taxon>
        <taxon>Bacillales</taxon>
        <taxon>Bacillaceae</taxon>
        <taxon>Calidifontibacillus/Schinkia group</taxon>
        <taxon>Schinkia</taxon>
    </lineage>
</organism>
<dbReference type="GeneID" id="89468322"/>
<dbReference type="Gene3D" id="1.20.120.1760">
    <property type="match status" value="1"/>
</dbReference>
<proteinExistence type="inferred from homology"/>
<evidence type="ECO:0000256" key="2">
    <source>
        <dbReference type="ARBA" id="ARBA00004127"/>
    </source>
</evidence>
<feature type="transmembrane region" description="Helical" evidence="16">
    <location>
        <begin position="157"/>
        <end position="176"/>
    </location>
</feature>
<evidence type="ECO:0000256" key="12">
    <source>
        <dbReference type="ARBA" id="ARBA00023209"/>
    </source>
</evidence>
<accession>K6CVE9</accession>
<dbReference type="EC" id="2.7.8.8" evidence="4"/>
<keyword evidence="18" id="KW-1185">Reference proteome</keyword>
<dbReference type="PANTHER" id="PTHR14269">
    <property type="entry name" value="CDP-DIACYLGLYCEROL--GLYCEROL-3-PHOSPHATE 3-PHOSPHATIDYLTRANSFERASE-RELATED"/>
    <property type="match status" value="1"/>
</dbReference>
<dbReference type="InterPro" id="IPR000462">
    <property type="entry name" value="CDP-OH_P_trans"/>
</dbReference>
<keyword evidence="8 16" id="KW-0812">Transmembrane</keyword>
<comment type="caution">
    <text evidence="17">The sequence shown here is derived from an EMBL/GenBank/DDBJ whole genome shotgun (WGS) entry which is preliminary data.</text>
</comment>
<dbReference type="PROSITE" id="PS00379">
    <property type="entry name" value="CDP_ALCOHOL_P_TRANSF"/>
    <property type="match status" value="1"/>
</dbReference>
<dbReference type="InterPro" id="IPR048254">
    <property type="entry name" value="CDP_ALCOHOL_P_TRANSF_CS"/>
</dbReference>
<evidence type="ECO:0000256" key="13">
    <source>
        <dbReference type="ARBA" id="ARBA00023264"/>
    </source>
</evidence>
<dbReference type="PATRIC" id="fig|1131731.3.peg.2943"/>
<feature type="transmembrane region" description="Helical" evidence="16">
    <location>
        <begin position="21"/>
        <end position="38"/>
    </location>
</feature>
<feature type="transmembrane region" description="Helical" evidence="16">
    <location>
        <begin position="101"/>
        <end position="120"/>
    </location>
</feature>
<keyword evidence="10" id="KW-0443">Lipid metabolism</keyword>
<evidence type="ECO:0000256" key="10">
    <source>
        <dbReference type="ARBA" id="ARBA00023098"/>
    </source>
</evidence>
<evidence type="ECO:0000313" key="17">
    <source>
        <dbReference type="EMBL" id="EKN64202.1"/>
    </source>
</evidence>
<evidence type="ECO:0000256" key="5">
    <source>
        <dbReference type="ARBA" id="ARBA00017171"/>
    </source>
</evidence>
<evidence type="ECO:0000313" key="18">
    <source>
        <dbReference type="Proteomes" id="UP000006315"/>
    </source>
</evidence>
<dbReference type="PANTHER" id="PTHR14269:SF61">
    <property type="entry name" value="CDP-DIACYLGLYCEROL--SERINE O-PHOSPHATIDYLTRANSFERASE"/>
    <property type="match status" value="1"/>
</dbReference>
<dbReference type="EMBL" id="AJLR01000121">
    <property type="protein sequence ID" value="EKN64202.1"/>
    <property type="molecule type" value="Genomic_DNA"/>
</dbReference>
<protein>
    <recommendedName>
        <fullName evidence="5">CDP-diacylglycerol--serine O-phosphatidyltransferase</fullName>
        <ecNumber evidence="4">2.7.8.8</ecNumber>
    </recommendedName>
    <alternativeName>
        <fullName evidence="14">Phosphatidylserine synthase</fullName>
    </alternativeName>
</protein>
<evidence type="ECO:0000256" key="6">
    <source>
        <dbReference type="ARBA" id="ARBA00022516"/>
    </source>
</evidence>
<dbReference type="NCBIfam" id="TIGR00473">
    <property type="entry name" value="pssA"/>
    <property type="match status" value="1"/>
</dbReference>
<comment type="similarity">
    <text evidence="3 15">Belongs to the CDP-alcohol phosphatidyltransferase class-I family.</text>
</comment>
<dbReference type="Proteomes" id="UP000006315">
    <property type="component" value="Unassembled WGS sequence"/>
</dbReference>
<name>K6CVE9_SCHAZ</name>
<evidence type="ECO:0000256" key="14">
    <source>
        <dbReference type="ARBA" id="ARBA00032361"/>
    </source>
</evidence>
<keyword evidence="9 16" id="KW-1133">Transmembrane helix</keyword>
<dbReference type="GO" id="GO:0016020">
    <property type="term" value="C:membrane"/>
    <property type="evidence" value="ECO:0007669"/>
    <property type="project" value="InterPro"/>
</dbReference>
<evidence type="ECO:0000256" key="16">
    <source>
        <dbReference type="SAM" id="Phobius"/>
    </source>
</evidence>
<feature type="transmembrane region" description="Helical" evidence="16">
    <location>
        <begin position="132"/>
        <end position="151"/>
    </location>
</feature>
<dbReference type="Pfam" id="PF01066">
    <property type="entry name" value="CDP-OH_P_transf"/>
    <property type="match status" value="1"/>
</dbReference>
<keyword evidence="7 15" id="KW-0808">Transferase</keyword>
<dbReference type="InterPro" id="IPR043130">
    <property type="entry name" value="CDP-OH_PTrfase_TM_dom"/>
</dbReference>
<dbReference type="AlphaFoldDB" id="K6CVE9"/>